<evidence type="ECO:0000256" key="4">
    <source>
        <dbReference type="ARBA" id="ARBA00022692"/>
    </source>
</evidence>
<dbReference type="PANTHER" id="PTHR32322">
    <property type="entry name" value="INNER MEMBRANE TRANSPORTER"/>
    <property type="match status" value="1"/>
</dbReference>
<dbReference type="OrthoDB" id="9810818at2"/>
<dbReference type="PANTHER" id="PTHR32322:SF18">
    <property type="entry name" value="S-ADENOSYLMETHIONINE_S-ADENOSYLHOMOCYSTEINE TRANSPORTER"/>
    <property type="match status" value="1"/>
</dbReference>
<comment type="caution">
    <text evidence="9">The sequence shown here is derived from an EMBL/GenBank/DDBJ whole genome shotgun (WGS) entry which is preliminary data.</text>
</comment>
<feature type="transmembrane region" description="Helical" evidence="7">
    <location>
        <begin position="70"/>
        <end position="90"/>
    </location>
</feature>
<name>A0A4R6BU38_9STAP</name>
<dbReference type="InterPro" id="IPR000620">
    <property type="entry name" value="EamA_dom"/>
</dbReference>
<feature type="transmembrane region" description="Helical" evidence="7">
    <location>
        <begin position="186"/>
        <end position="207"/>
    </location>
</feature>
<evidence type="ECO:0000256" key="1">
    <source>
        <dbReference type="ARBA" id="ARBA00004651"/>
    </source>
</evidence>
<feature type="transmembrane region" description="Helical" evidence="7">
    <location>
        <begin position="249"/>
        <end position="268"/>
    </location>
</feature>
<dbReference type="RefSeq" id="WP_133444124.1">
    <property type="nucleotide sequence ID" value="NZ_SCWB01000012.1"/>
</dbReference>
<feature type="transmembrane region" description="Helical" evidence="7">
    <location>
        <begin position="130"/>
        <end position="148"/>
    </location>
</feature>
<accession>A0A4R6BU38</accession>
<dbReference type="SUPFAM" id="SSF103481">
    <property type="entry name" value="Multidrug resistance efflux transporter EmrE"/>
    <property type="match status" value="2"/>
</dbReference>
<proteinExistence type="inferred from homology"/>
<feature type="transmembrane region" description="Helical" evidence="7">
    <location>
        <begin position="274"/>
        <end position="292"/>
    </location>
</feature>
<feature type="transmembrane region" description="Helical" evidence="7">
    <location>
        <begin position="7"/>
        <end position="28"/>
    </location>
</feature>
<dbReference type="InterPro" id="IPR037185">
    <property type="entry name" value="EmrE-like"/>
</dbReference>
<evidence type="ECO:0000256" key="3">
    <source>
        <dbReference type="ARBA" id="ARBA00022475"/>
    </source>
</evidence>
<dbReference type="AlphaFoldDB" id="A0A4R6BU38"/>
<feature type="transmembrane region" description="Helical" evidence="7">
    <location>
        <begin position="40"/>
        <end position="58"/>
    </location>
</feature>
<evidence type="ECO:0000313" key="9">
    <source>
        <dbReference type="EMBL" id="TDM07928.1"/>
    </source>
</evidence>
<protein>
    <submittedName>
        <fullName evidence="9">EamA family transporter</fullName>
    </submittedName>
</protein>
<dbReference type="GO" id="GO:0005886">
    <property type="term" value="C:plasma membrane"/>
    <property type="evidence" value="ECO:0007669"/>
    <property type="project" value="UniProtKB-SubCell"/>
</dbReference>
<keyword evidence="5 7" id="KW-1133">Transmembrane helix</keyword>
<dbReference type="EMBL" id="SCWB01000012">
    <property type="protein sequence ID" value="TDM07928.1"/>
    <property type="molecule type" value="Genomic_DNA"/>
</dbReference>
<feature type="transmembrane region" description="Helical" evidence="7">
    <location>
        <begin position="154"/>
        <end position="174"/>
    </location>
</feature>
<dbReference type="Proteomes" id="UP000294802">
    <property type="component" value="Unassembled WGS sequence"/>
</dbReference>
<feature type="domain" description="EamA" evidence="8">
    <location>
        <begin position="6"/>
        <end position="144"/>
    </location>
</feature>
<dbReference type="InterPro" id="IPR050638">
    <property type="entry name" value="AA-Vitamin_Transporters"/>
</dbReference>
<keyword evidence="10" id="KW-1185">Reference proteome</keyword>
<evidence type="ECO:0000256" key="6">
    <source>
        <dbReference type="ARBA" id="ARBA00023136"/>
    </source>
</evidence>
<feature type="transmembrane region" description="Helical" evidence="7">
    <location>
        <begin position="219"/>
        <end position="237"/>
    </location>
</feature>
<keyword evidence="6 7" id="KW-0472">Membrane</keyword>
<keyword evidence="4 7" id="KW-0812">Transmembrane</keyword>
<gene>
    <name evidence="9" type="ORF">ERX29_07710</name>
</gene>
<evidence type="ECO:0000313" key="10">
    <source>
        <dbReference type="Proteomes" id="UP000294802"/>
    </source>
</evidence>
<evidence type="ECO:0000256" key="7">
    <source>
        <dbReference type="SAM" id="Phobius"/>
    </source>
</evidence>
<evidence type="ECO:0000259" key="8">
    <source>
        <dbReference type="Pfam" id="PF00892"/>
    </source>
</evidence>
<evidence type="ECO:0000256" key="5">
    <source>
        <dbReference type="ARBA" id="ARBA00022989"/>
    </source>
</evidence>
<reference evidence="9 10" key="1">
    <citation type="submission" date="2019-01" db="EMBL/GenBank/DDBJ databases">
        <title>Draft genome sequences of the type strains of six Macrococcus species.</title>
        <authorList>
            <person name="Mazhar S."/>
            <person name="Altermann E."/>
            <person name="Hill C."/>
            <person name="Mcauliffe O."/>
        </authorList>
    </citation>
    <scope>NUCLEOTIDE SEQUENCE [LARGE SCALE GENOMIC DNA]</scope>
    <source>
        <strain evidence="9 10">CCM4815</strain>
    </source>
</reference>
<comment type="subcellular location">
    <subcellularLocation>
        <location evidence="1">Cell membrane</location>
        <topology evidence="1">Multi-pass membrane protein</topology>
    </subcellularLocation>
</comment>
<comment type="similarity">
    <text evidence="2">Belongs to the EamA transporter family.</text>
</comment>
<feature type="domain" description="EamA" evidence="8">
    <location>
        <begin position="158"/>
        <end position="289"/>
    </location>
</feature>
<sequence>MSNQLKGIVLIICGTVFWGIGGTVAEVLFKDYGLDVNDYVKFRLIVSGLLLLLLALIRKQPVTAPFKNKWTALQMLVYSVFGMLAVQYTYMASIQTGNAAVATLLQYLSPVVILIFYVISRKKPFRLQDLTIVAISMFGTFLLLTNGSRQSFEVAPPAVIWGLLSATAAAFYIMYAGNLFKHAPSLVIVGWAMLIGGFFMFILDFSWSFNFTALGGRGLLLLSISVIVGTMLAFWLYLESVNYIQAEIVALLGCLEPLTAVILSVIWLNASFGIMQFIGILIIFSIVIYSSLNKANSKKLS</sequence>
<evidence type="ECO:0000256" key="2">
    <source>
        <dbReference type="ARBA" id="ARBA00007362"/>
    </source>
</evidence>
<dbReference type="Pfam" id="PF00892">
    <property type="entry name" value="EamA"/>
    <property type="match status" value="2"/>
</dbReference>
<organism evidence="9 10">
    <name type="scientific">Macrococcus lamae</name>
    <dbReference type="NCBI Taxonomy" id="198484"/>
    <lineage>
        <taxon>Bacteria</taxon>
        <taxon>Bacillati</taxon>
        <taxon>Bacillota</taxon>
        <taxon>Bacilli</taxon>
        <taxon>Bacillales</taxon>
        <taxon>Staphylococcaceae</taxon>
        <taxon>Macrococcus</taxon>
    </lineage>
</organism>
<keyword evidence="3" id="KW-1003">Cell membrane</keyword>
<feature type="transmembrane region" description="Helical" evidence="7">
    <location>
        <begin position="96"/>
        <end position="118"/>
    </location>
</feature>